<dbReference type="AlphaFoldDB" id="A0A5B2TX16"/>
<dbReference type="PANTHER" id="PTHR43133:SF8">
    <property type="entry name" value="RNA POLYMERASE SIGMA FACTOR HI_1459-RELATED"/>
    <property type="match status" value="1"/>
</dbReference>
<keyword evidence="4" id="KW-0238">DNA-binding</keyword>
<evidence type="ECO:0000256" key="4">
    <source>
        <dbReference type="ARBA" id="ARBA00023125"/>
    </source>
</evidence>
<organism evidence="8 9">
    <name type="scientific">Maribacter flavus</name>
    <dbReference type="NCBI Taxonomy" id="1658664"/>
    <lineage>
        <taxon>Bacteria</taxon>
        <taxon>Pseudomonadati</taxon>
        <taxon>Bacteroidota</taxon>
        <taxon>Flavobacteriia</taxon>
        <taxon>Flavobacteriales</taxon>
        <taxon>Flavobacteriaceae</taxon>
        <taxon>Maribacter</taxon>
    </lineage>
</organism>
<dbReference type="CDD" id="cd06171">
    <property type="entry name" value="Sigma70_r4"/>
    <property type="match status" value="1"/>
</dbReference>
<dbReference type="Gene3D" id="1.10.1740.10">
    <property type="match status" value="1"/>
</dbReference>
<sequence length="179" mass="20861">MVSRKQQNNNLTEFFEEEYSSLKGYVRSKIRHTAESDAEDIIQDVALRIFSRPLDALPIHNIGGFVYKAIRNRIIDIMRTKKERVDDGETLEILWTEFTSLFQDDFQETYPEELKEKLQEAIAALKPVYRDIIIAVDFEGYTYKEIANQTGITLGTLMSRRHRALSILLKKLKSEKINT</sequence>
<evidence type="ECO:0000256" key="1">
    <source>
        <dbReference type="ARBA" id="ARBA00010641"/>
    </source>
</evidence>
<dbReference type="NCBIfam" id="TIGR02937">
    <property type="entry name" value="sigma70-ECF"/>
    <property type="match status" value="1"/>
</dbReference>
<evidence type="ECO:0000256" key="2">
    <source>
        <dbReference type="ARBA" id="ARBA00023015"/>
    </source>
</evidence>
<dbReference type="GO" id="GO:0003677">
    <property type="term" value="F:DNA binding"/>
    <property type="evidence" value="ECO:0007669"/>
    <property type="project" value="UniProtKB-KW"/>
</dbReference>
<dbReference type="InterPro" id="IPR013324">
    <property type="entry name" value="RNA_pol_sigma_r3/r4-like"/>
</dbReference>
<evidence type="ECO:0000259" key="6">
    <source>
        <dbReference type="Pfam" id="PF04542"/>
    </source>
</evidence>
<keyword evidence="3" id="KW-0731">Sigma factor</keyword>
<dbReference type="PANTHER" id="PTHR43133">
    <property type="entry name" value="RNA POLYMERASE ECF-TYPE SIGMA FACTO"/>
    <property type="match status" value="1"/>
</dbReference>
<dbReference type="Gene3D" id="1.10.10.10">
    <property type="entry name" value="Winged helix-like DNA-binding domain superfamily/Winged helix DNA-binding domain"/>
    <property type="match status" value="1"/>
</dbReference>
<evidence type="ECO:0000256" key="3">
    <source>
        <dbReference type="ARBA" id="ARBA00023082"/>
    </source>
</evidence>
<gene>
    <name evidence="8" type="ORF">F0361_05445</name>
</gene>
<dbReference type="EMBL" id="VUOE01000001">
    <property type="protein sequence ID" value="KAA2219056.1"/>
    <property type="molecule type" value="Genomic_DNA"/>
</dbReference>
<evidence type="ECO:0000259" key="7">
    <source>
        <dbReference type="Pfam" id="PF08281"/>
    </source>
</evidence>
<dbReference type="InterPro" id="IPR013249">
    <property type="entry name" value="RNA_pol_sigma70_r4_t2"/>
</dbReference>
<dbReference type="InterPro" id="IPR013325">
    <property type="entry name" value="RNA_pol_sigma_r2"/>
</dbReference>
<dbReference type="Proteomes" id="UP000323188">
    <property type="component" value="Unassembled WGS sequence"/>
</dbReference>
<protein>
    <submittedName>
        <fullName evidence="8">RNA polymerase sigma factor</fullName>
    </submittedName>
</protein>
<dbReference type="InterPro" id="IPR039425">
    <property type="entry name" value="RNA_pol_sigma-70-like"/>
</dbReference>
<dbReference type="GO" id="GO:0016987">
    <property type="term" value="F:sigma factor activity"/>
    <property type="evidence" value="ECO:0007669"/>
    <property type="project" value="UniProtKB-KW"/>
</dbReference>
<keyword evidence="5" id="KW-0804">Transcription</keyword>
<dbReference type="GO" id="GO:0006352">
    <property type="term" value="P:DNA-templated transcription initiation"/>
    <property type="evidence" value="ECO:0007669"/>
    <property type="project" value="InterPro"/>
</dbReference>
<feature type="domain" description="RNA polymerase sigma-70 region 2" evidence="6">
    <location>
        <begin position="15"/>
        <end position="82"/>
    </location>
</feature>
<dbReference type="InterPro" id="IPR007627">
    <property type="entry name" value="RNA_pol_sigma70_r2"/>
</dbReference>
<proteinExistence type="inferred from homology"/>
<dbReference type="SUPFAM" id="SSF88659">
    <property type="entry name" value="Sigma3 and sigma4 domains of RNA polymerase sigma factors"/>
    <property type="match status" value="1"/>
</dbReference>
<comment type="similarity">
    <text evidence="1">Belongs to the sigma-70 factor family. ECF subfamily.</text>
</comment>
<dbReference type="Pfam" id="PF04542">
    <property type="entry name" value="Sigma70_r2"/>
    <property type="match status" value="1"/>
</dbReference>
<dbReference type="SUPFAM" id="SSF88946">
    <property type="entry name" value="Sigma2 domain of RNA polymerase sigma factors"/>
    <property type="match status" value="1"/>
</dbReference>
<comment type="caution">
    <text evidence="8">The sequence shown here is derived from an EMBL/GenBank/DDBJ whole genome shotgun (WGS) entry which is preliminary data.</text>
</comment>
<reference evidence="8 9" key="1">
    <citation type="submission" date="2019-09" db="EMBL/GenBank/DDBJ databases">
        <authorList>
            <person name="Khan S.A."/>
            <person name="Jeon C.O."/>
            <person name="Chun B.H."/>
            <person name="Jeong S.E."/>
        </authorList>
    </citation>
    <scope>NUCLEOTIDE SEQUENCE [LARGE SCALE GENOMIC DNA]</scope>
    <source>
        <strain evidence="8 9">KCTC 42508</strain>
    </source>
</reference>
<accession>A0A5B2TX16</accession>
<keyword evidence="2" id="KW-0805">Transcription regulation</keyword>
<dbReference type="Pfam" id="PF08281">
    <property type="entry name" value="Sigma70_r4_2"/>
    <property type="match status" value="1"/>
</dbReference>
<evidence type="ECO:0000313" key="9">
    <source>
        <dbReference type="Proteomes" id="UP000323188"/>
    </source>
</evidence>
<dbReference type="RefSeq" id="WP_154917537.1">
    <property type="nucleotide sequence ID" value="NZ_VUOE01000001.1"/>
</dbReference>
<feature type="domain" description="RNA polymerase sigma factor 70 region 4 type 2" evidence="7">
    <location>
        <begin position="116"/>
        <end position="166"/>
    </location>
</feature>
<name>A0A5B2TX16_9FLAO</name>
<dbReference type="InterPro" id="IPR014284">
    <property type="entry name" value="RNA_pol_sigma-70_dom"/>
</dbReference>
<evidence type="ECO:0000256" key="5">
    <source>
        <dbReference type="ARBA" id="ARBA00023163"/>
    </source>
</evidence>
<evidence type="ECO:0000313" key="8">
    <source>
        <dbReference type="EMBL" id="KAA2219056.1"/>
    </source>
</evidence>
<dbReference type="InterPro" id="IPR036388">
    <property type="entry name" value="WH-like_DNA-bd_sf"/>
</dbReference>